<feature type="region of interest" description="FAD-dependent cmnm(5)s(2)U34 oxidoreductase" evidence="10">
    <location>
        <begin position="252"/>
        <end position="594"/>
    </location>
</feature>
<proteinExistence type="inferred from homology"/>
<evidence type="ECO:0000256" key="10">
    <source>
        <dbReference type="HAMAP-Rule" id="MF_01102"/>
    </source>
</evidence>
<dbReference type="SUPFAM" id="SSF51905">
    <property type="entry name" value="FAD/NAD(P)-binding domain"/>
    <property type="match status" value="1"/>
</dbReference>
<dbReference type="InterPro" id="IPR008471">
    <property type="entry name" value="MnmC-like_methylTransf"/>
</dbReference>
<evidence type="ECO:0000256" key="8">
    <source>
        <dbReference type="ARBA" id="ARBA00023002"/>
    </source>
</evidence>
<keyword evidence="3 10" id="KW-0285">Flavoprotein</keyword>
<dbReference type="GO" id="GO:0032259">
    <property type="term" value="P:methylation"/>
    <property type="evidence" value="ECO:0007669"/>
    <property type="project" value="UniProtKB-KW"/>
</dbReference>
<keyword evidence="9 10" id="KW-0511">Multifunctional enzyme</keyword>
<comment type="function">
    <text evidence="10">Catalyzes the last two steps in the biosynthesis of 5-methylaminomethyl-2-thiouridine (mnm(5)s(2)U) at the wobble position (U34) in tRNA. Catalyzes the FAD-dependent demodification of cmnm(5)s(2)U34 to nm(5)s(2)U34, followed by the transfer of a methyl group from S-adenosyl-L-methionine to nm(5)s(2)U34, to form mnm(5)s(2)U34.</text>
</comment>
<dbReference type="Gene3D" id="3.50.50.60">
    <property type="entry name" value="FAD/NAD(P)-binding domain"/>
    <property type="match status" value="1"/>
</dbReference>
<organism evidence="13">
    <name type="scientific">Caulobacter sp. 602-2</name>
    <dbReference type="NCBI Taxonomy" id="2710887"/>
    <lineage>
        <taxon>Bacteria</taxon>
        <taxon>Pseudomonadati</taxon>
        <taxon>Pseudomonadota</taxon>
        <taxon>Alphaproteobacteria</taxon>
        <taxon>Caulobacterales</taxon>
        <taxon>Caulobacteraceae</taxon>
        <taxon>Caulobacter</taxon>
    </lineage>
</organism>
<evidence type="ECO:0000259" key="11">
    <source>
        <dbReference type="Pfam" id="PF01266"/>
    </source>
</evidence>
<dbReference type="InterPro" id="IPR029063">
    <property type="entry name" value="SAM-dependent_MTases_sf"/>
</dbReference>
<comment type="caution">
    <text evidence="13">The sequence shown here is derived from an EMBL/GenBank/DDBJ whole genome shotgun (WGS) entry which is preliminary data.</text>
</comment>
<protein>
    <recommendedName>
        <fullName evidence="10">tRNA 5-methylaminomethyl-2-thiouridine biosynthesis bifunctional protein MnmC</fullName>
        <shortName evidence="10">tRNA mnm(5)s(2)U biosynthesis bifunctional protein</shortName>
    </recommendedName>
    <domain>
        <recommendedName>
            <fullName evidence="10">tRNA (mnm(5)s(2)U34)-methyltransferase</fullName>
            <ecNumber evidence="10">2.1.1.61</ecNumber>
        </recommendedName>
    </domain>
    <domain>
        <recommendedName>
            <fullName evidence="10">FAD-dependent cmnm(5)s(2)U34 oxidoreductase</fullName>
            <ecNumber evidence="10">1.5.-.-</ecNumber>
        </recommendedName>
    </domain>
</protein>
<dbReference type="InterPro" id="IPR036188">
    <property type="entry name" value="FAD/NAD-bd_sf"/>
</dbReference>
<dbReference type="InterPro" id="IPR023032">
    <property type="entry name" value="tRNA_MAMT_biosynth_bifunc_MnmC"/>
</dbReference>
<keyword evidence="2 10" id="KW-0489">Methyltransferase</keyword>
<evidence type="ECO:0000256" key="4">
    <source>
        <dbReference type="ARBA" id="ARBA00022679"/>
    </source>
</evidence>
<keyword evidence="1 10" id="KW-0963">Cytoplasm</keyword>
<dbReference type="Gene3D" id="3.30.9.10">
    <property type="entry name" value="D-Amino Acid Oxidase, subunit A, domain 2"/>
    <property type="match status" value="1"/>
</dbReference>
<sequence>MTSDSSPSPLGSPLIWREDGLPQSRLYGDVYFSSADGLAETQAVFLEGCGLPDAWAGREHFTVGELGFGTGLNIAALLDLWRRGKPPGGRLHVFSIEAHPITRDEAARALAVWPQLGEAAQVLLDHRPSEARGFHRIDLPGFDATLDLAVMDVSQALAAWSGRADAWFLDGFSPALNPAMWSEEILAAVAARTAPGGRAATFTVAGAVRRGLAAAGFTWDKRPGFGRKRERLEATYPGEAATPSRPKSLAIVGGGIAAAALARAARAEGLQVTVFDADQAKASGNPAALVTPALDAGGGPRAAFPAQALARAAALYDALPGAVLARGVLRLATGPRDPDRFAAVTGQDLFAAGEMTALDAAEAGAALGEPAAGALRMDLARVVDPAVVLAVWRGAAVAAEVTRLEKTGDGWRLHGADDVLLAAADAVVLAGGADLTRLWPQAPIRPVRGQTSWTGPLGGPAVVPAAFGGYAVPTPGGGVLFGATHDRGDTAVDQREADHARNRQALAKGRPDLAARLAAAPLDGRAAVRATTADHLPLAGAVPDAPSGLHVLGGLGGRGFTTAPLLAEHVIALILETPSPLPRDLAALVEPGRP</sequence>
<dbReference type="SUPFAM" id="SSF54373">
    <property type="entry name" value="FAD-linked reductases, C-terminal domain"/>
    <property type="match status" value="1"/>
</dbReference>
<dbReference type="AlphaFoldDB" id="A0A6G4R0R0"/>
<evidence type="ECO:0000313" key="13">
    <source>
        <dbReference type="EMBL" id="NGM51361.1"/>
    </source>
</evidence>
<evidence type="ECO:0000259" key="12">
    <source>
        <dbReference type="Pfam" id="PF05430"/>
    </source>
</evidence>
<keyword evidence="7 10" id="KW-0274">FAD</keyword>
<dbReference type="GO" id="GO:0050660">
    <property type="term" value="F:flavin adenine dinucleotide binding"/>
    <property type="evidence" value="ECO:0007669"/>
    <property type="project" value="UniProtKB-UniRule"/>
</dbReference>
<evidence type="ECO:0000256" key="3">
    <source>
        <dbReference type="ARBA" id="ARBA00022630"/>
    </source>
</evidence>
<dbReference type="Gene3D" id="3.40.50.150">
    <property type="entry name" value="Vaccinia Virus protein VP39"/>
    <property type="match status" value="1"/>
</dbReference>
<dbReference type="RefSeq" id="WP_165260732.1">
    <property type="nucleotide sequence ID" value="NZ_JAAKGT010000009.1"/>
</dbReference>
<evidence type="ECO:0000256" key="2">
    <source>
        <dbReference type="ARBA" id="ARBA00022603"/>
    </source>
</evidence>
<dbReference type="Pfam" id="PF05430">
    <property type="entry name" value="Methyltransf_30"/>
    <property type="match status" value="1"/>
</dbReference>
<feature type="domain" description="FAD dependent oxidoreductase" evidence="11">
    <location>
        <begin position="249"/>
        <end position="572"/>
    </location>
</feature>
<feature type="domain" description="MnmC-like methyltransferase" evidence="12">
    <location>
        <begin position="115"/>
        <end position="236"/>
    </location>
</feature>
<keyword evidence="8 10" id="KW-0560">Oxidoreductase</keyword>
<dbReference type="EMBL" id="JAAKGT010000009">
    <property type="protein sequence ID" value="NGM51361.1"/>
    <property type="molecule type" value="Genomic_DNA"/>
</dbReference>
<dbReference type="PANTHER" id="PTHR13847">
    <property type="entry name" value="SARCOSINE DEHYDROGENASE-RELATED"/>
    <property type="match status" value="1"/>
</dbReference>
<dbReference type="InterPro" id="IPR006076">
    <property type="entry name" value="FAD-dep_OxRdtase"/>
</dbReference>
<dbReference type="InterPro" id="IPR047785">
    <property type="entry name" value="tRNA_MNMC2"/>
</dbReference>
<comment type="subcellular location">
    <subcellularLocation>
        <location evidence="10">Cytoplasm</location>
    </subcellularLocation>
</comment>
<dbReference type="NCBIfam" id="TIGR03197">
    <property type="entry name" value="MnmC_Cterm"/>
    <property type="match status" value="1"/>
</dbReference>
<evidence type="ECO:0000256" key="9">
    <source>
        <dbReference type="ARBA" id="ARBA00023268"/>
    </source>
</evidence>
<comment type="similarity">
    <text evidence="10">In the N-terminal section; belongs to the methyltransferase superfamily. tRNA (mnm(5)s(2)U34)-methyltransferase family.</text>
</comment>
<comment type="similarity">
    <text evidence="10">In the C-terminal section; belongs to the DAO family.</text>
</comment>
<dbReference type="GO" id="GO:0004808">
    <property type="term" value="F:tRNA (5-methylaminomethyl-2-thiouridylate)(34)-methyltransferase activity"/>
    <property type="evidence" value="ECO:0007669"/>
    <property type="project" value="UniProtKB-EC"/>
</dbReference>
<dbReference type="PANTHER" id="PTHR13847:SF289">
    <property type="entry name" value="GLYCINE OXIDASE"/>
    <property type="match status" value="1"/>
</dbReference>
<dbReference type="InterPro" id="IPR017610">
    <property type="entry name" value="tRNA_S-uridine_synth_MnmC_C"/>
</dbReference>
<dbReference type="NCBIfam" id="NF033855">
    <property type="entry name" value="tRNA_MNMC2"/>
    <property type="match status" value="1"/>
</dbReference>
<dbReference type="GO" id="GO:0002097">
    <property type="term" value="P:tRNA wobble base modification"/>
    <property type="evidence" value="ECO:0007669"/>
    <property type="project" value="UniProtKB-UniRule"/>
</dbReference>
<comment type="catalytic activity">
    <reaction evidence="10">
        <text>5-aminomethyl-2-thiouridine(34) in tRNA + S-adenosyl-L-methionine = 5-methylaminomethyl-2-thiouridine(34) in tRNA + S-adenosyl-L-homocysteine + H(+)</text>
        <dbReference type="Rhea" id="RHEA:19569"/>
        <dbReference type="Rhea" id="RHEA-COMP:10195"/>
        <dbReference type="Rhea" id="RHEA-COMP:10197"/>
        <dbReference type="ChEBI" id="CHEBI:15378"/>
        <dbReference type="ChEBI" id="CHEBI:57856"/>
        <dbReference type="ChEBI" id="CHEBI:59789"/>
        <dbReference type="ChEBI" id="CHEBI:74454"/>
        <dbReference type="ChEBI" id="CHEBI:74455"/>
        <dbReference type="EC" id="2.1.1.61"/>
    </reaction>
</comment>
<keyword evidence="6 10" id="KW-0819">tRNA processing</keyword>
<dbReference type="HAMAP" id="MF_01102">
    <property type="entry name" value="MnmC"/>
    <property type="match status" value="1"/>
</dbReference>
<dbReference type="Pfam" id="PF01266">
    <property type="entry name" value="DAO"/>
    <property type="match status" value="1"/>
</dbReference>
<dbReference type="SUPFAM" id="SSF53335">
    <property type="entry name" value="S-adenosyl-L-methionine-dependent methyltransferases"/>
    <property type="match status" value="1"/>
</dbReference>
<feature type="region of interest" description="tRNA (mnm(5)s(2)U34)-methyltransferase" evidence="10">
    <location>
        <begin position="1"/>
        <end position="237"/>
    </location>
</feature>
<gene>
    <name evidence="13" type="primary">mnmD</name>
    <name evidence="10" type="synonym">mnmC</name>
    <name evidence="13" type="ORF">G5B46_17265</name>
</gene>
<dbReference type="GO" id="GO:0016645">
    <property type="term" value="F:oxidoreductase activity, acting on the CH-NH group of donors"/>
    <property type="evidence" value="ECO:0007669"/>
    <property type="project" value="InterPro"/>
</dbReference>
<name>A0A6G4R0R0_9CAUL</name>
<evidence type="ECO:0000256" key="6">
    <source>
        <dbReference type="ARBA" id="ARBA00022694"/>
    </source>
</evidence>
<keyword evidence="5 10" id="KW-0949">S-adenosyl-L-methionine</keyword>
<evidence type="ECO:0000256" key="5">
    <source>
        <dbReference type="ARBA" id="ARBA00022691"/>
    </source>
</evidence>
<dbReference type="GO" id="GO:0005737">
    <property type="term" value="C:cytoplasm"/>
    <property type="evidence" value="ECO:0007669"/>
    <property type="project" value="UniProtKB-SubCell"/>
</dbReference>
<evidence type="ECO:0000256" key="1">
    <source>
        <dbReference type="ARBA" id="ARBA00022490"/>
    </source>
</evidence>
<accession>A0A6G4R0R0</accession>
<evidence type="ECO:0000256" key="7">
    <source>
        <dbReference type="ARBA" id="ARBA00022827"/>
    </source>
</evidence>
<dbReference type="EC" id="2.1.1.61" evidence="10"/>
<reference evidence="13" key="1">
    <citation type="submission" date="2020-02" db="EMBL/GenBank/DDBJ databases">
        <authorList>
            <person name="Gao J."/>
            <person name="Sun J."/>
        </authorList>
    </citation>
    <scope>NUCLEOTIDE SEQUENCE</scope>
    <source>
        <strain evidence="13">602-2</strain>
    </source>
</reference>
<comment type="cofactor">
    <cofactor evidence="10">
        <name>FAD</name>
        <dbReference type="ChEBI" id="CHEBI:57692"/>
    </cofactor>
</comment>
<keyword evidence="4 10" id="KW-0808">Transferase</keyword>
<dbReference type="EC" id="1.5.-.-" evidence="10"/>